<gene>
    <name evidence="1" type="ORF">Pfra01_001018900</name>
</gene>
<accession>A0A9W7CQ72</accession>
<comment type="caution">
    <text evidence="1">The sequence shown here is derived from an EMBL/GenBank/DDBJ whole genome shotgun (WGS) entry which is preliminary data.</text>
</comment>
<keyword evidence="2" id="KW-1185">Reference proteome</keyword>
<evidence type="ECO:0000313" key="1">
    <source>
        <dbReference type="EMBL" id="GMF36910.1"/>
    </source>
</evidence>
<sequence>MGLLFLDQHSVGTRIRAAKVDNVTLAEVQQAIDEFVARVVLAYASHEDLLATIQVQPAYFRRLFKFTEQQMLPLVKAHAVYRTICANPIADGESDDFMERLRGGGSFNNKTKCRVPGKINSVYFWDGGGGHPSSCEPLKSKSMPDWLKGVWPPTFIQSGNDNGAHASRVPVPTFVYSELGNGRTQWRHCVPIPQNTMSTSESGTGSARPSAYHVMEKDLKPLYDLSGAEGAENLDAVKEYFTRYRQIRGKRTNNAYTQDALLRSWYAFIRRWNAAGREGLSFASWLEDREATRSTRAIGDLRVRVCEMAE</sequence>
<evidence type="ECO:0000313" key="2">
    <source>
        <dbReference type="Proteomes" id="UP001165121"/>
    </source>
</evidence>
<organism evidence="1 2">
    <name type="scientific">Phytophthora fragariaefolia</name>
    <dbReference type="NCBI Taxonomy" id="1490495"/>
    <lineage>
        <taxon>Eukaryota</taxon>
        <taxon>Sar</taxon>
        <taxon>Stramenopiles</taxon>
        <taxon>Oomycota</taxon>
        <taxon>Peronosporomycetes</taxon>
        <taxon>Peronosporales</taxon>
        <taxon>Peronosporaceae</taxon>
        <taxon>Phytophthora</taxon>
    </lineage>
</organism>
<reference evidence="1" key="1">
    <citation type="submission" date="2023-04" db="EMBL/GenBank/DDBJ databases">
        <title>Phytophthora fragariaefolia NBRC 109709.</title>
        <authorList>
            <person name="Ichikawa N."/>
            <person name="Sato H."/>
            <person name="Tonouchi N."/>
        </authorList>
    </citation>
    <scope>NUCLEOTIDE SEQUENCE</scope>
    <source>
        <strain evidence="1">NBRC 109709</strain>
    </source>
</reference>
<dbReference type="AlphaFoldDB" id="A0A9W7CQ72"/>
<dbReference type="EMBL" id="BSXT01000971">
    <property type="protein sequence ID" value="GMF36910.1"/>
    <property type="molecule type" value="Genomic_DNA"/>
</dbReference>
<dbReference type="OrthoDB" id="122463at2759"/>
<name>A0A9W7CQ72_9STRA</name>
<dbReference type="Proteomes" id="UP001165121">
    <property type="component" value="Unassembled WGS sequence"/>
</dbReference>
<proteinExistence type="predicted"/>
<protein>
    <submittedName>
        <fullName evidence="1">Unnamed protein product</fullName>
    </submittedName>
</protein>